<dbReference type="EMBL" id="PPSL01000001">
    <property type="protein sequence ID" value="PQJ12766.1"/>
    <property type="molecule type" value="Genomic_DNA"/>
</dbReference>
<dbReference type="InterPro" id="IPR018711">
    <property type="entry name" value="NAGPA"/>
</dbReference>
<name>A0A2S7T1Y8_9BACT</name>
<evidence type="ECO:0000313" key="3">
    <source>
        <dbReference type="Proteomes" id="UP000239872"/>
    </source>
</evidence>
<protein>
    <recommendedName>
        <fullName evidence="1">Phosphodiester glycosidase domain-containing protein</fullName>
    </recommendedName>
</protein>
<keyword evidence="3" id="KW-1185">Reference proteome</keyword>
<gene>
    <name evidence="2" type="ORF">CJD36_003180</name>
</gene>
<comment type="caution">
    <text evidence="2">The sequence shown here is derived from an EMBL/GenBank/DDBJ whole genome shotgun (WGS) entry which is preliminary data.</text>
</comment>
<dbReference type="Pfam" id="PF09992">
    <property type="entry name" value="NAGPA"/>
    <property type="match status" value="1"/>
</dbReference>
<dbReference type="AlphaFoldDB" id="A0A2S7T1Y8"/>
<proteinExistence type="predicted"/>
<evidence type="ECO:0000313" key="2">
    <source>
        <dbReference type="EMBL" id="PQJ12766.1"/>
    </source>
</evidence>
<dbReference type="Proteomes" id="UP000239872">
    <property type="component" value="Unassembled WGS sequence"/>
</dbReference>
<sequence length="231" mass="25480">MKPTTKSGKTNAMQLNYAGARYDVFVVNNPAQNIQLFWKGANGAILRSLGNLKAYTASKGKKLLFAANAGMYTTENGPKGLYIENGKELRRIDLKKGPKTNFYMQPNGVFYTTAQHAYITTSETFNKKEKVVFATQSGPMLVVDGVVNSQFTKGSANINIRNGVGIDKDGRVYFVISDGLVNLYDFAMIFKDKLHCPQALFLDGGISRTYLPELKRMDLDGDFGVMVGVTE</sequence>
<feature type="domain" description="Phosphodiester glycosidase" evidence="1">
    <location>
        <begin position="63"/>
        <end position="211"/>
    </location>
</feature>
<reference evidence="2 3" key="1">
    <citation type="submission" date="2018-01" db="EMBL/GenBank/DDBJ databases">
        <title>A novel member of the phylum Bacteroidetes isolated from glacier ice.</title>
        <authorList>
            <person name="Liu Q."/>
            <person name="Xin Y.-H."/>
        </authorList>
    </citation>
    <scope>NUCLEOTIDE SEQUENCE [LARGE SCALE GENOMIC DNA]</scope>
    <source>
        <strain evidence="2 3">RB1R16</strain>
    </source>
</reference>
<dbReference type="RefSeq" id="WP_105037650.1">
    <property type="nucleotide sequence ID" value="NZ_PPSL01000001.1"/>
</dbReference>
<dbReference type="PANTHER" id="PTHR40446:SF2">
    <property type="entry name" value="N-ACETYLGLUCOSAMINE-1-PHOSPHODIESTER ALPHA-N-ACETYLGLUCOSAMINIDASE"/>
    <property type="match status" value="1"/>
</dbReference>
<dbReference type="OrthoDB" id="5515706at2"/>
<evidence type="ECO:0000259" key="1">
    <source>
        <dbReference type="Pfam" id="PF09992"/>
    </source>
</evidence>
<dbReference type="SUPFAM" id="SSF63829">
    <property type="entry name" value="Calcium-dependent phosphotriesterase"/>
    <property type="match status" value="1"/>
</dbReference>
<organism evidence="2 3">
    <name type="scientific">Flavipsychrobacter stenotrophus</name>
    <dbReference type="NCBI Taxonomy" id="2077091"/>
    <lineage>
        <taxon>Bacteria</taxon>
        <taxon>Pseudomonadati</taxon>
        <taxon>Bacteroidota</taxon>
        <taxon>Chitinophagia</taxon>
        <taxon>Chitinophagales</taxon>
        <taxon>Chitinophagaceae</taxon>
        <taxon>Flavipsychrobacter</taxon>
    </lineage>
</organism>
<dbReference type="PANTHER" id="PTHR40446">
    <property type="entry name" value="N-ACETYLGLUCOSAMINE-1-PHOSPHODIESTER ALPHA-N-ACETYLGLUCOSAMINIDASE"/>
    <property type="match status" value="1"/>
</dbReference>
<accession>A0A2S7T1Y8</accession>